<evidence type="ECO:0000256" key="2">
    <source>
        <dbReference type="ARBA" id="ARBA00023002"/>
    </source>
</evidence>
<dbReference type="Proteomes" id="UP000006057">
    <property type="component" value="Chromosome"/>
</dbReference>
<dbReference type="PANTHER" id="PTHR43477">
    <property type="entry name" value="DIHYDROANTICAPSIN 7-DEHYDROGENASE"/>
    <property type="match status" value="1"/>
</dbReference>
<proteinExistence type="inferred from homology"/>
<dbReference type="InterPro" id="IPR036291">
    <property type="entry name" value="NAD(P)-bd_dom_sf"/>
</dbReference>
<evidence type="ECO:0008006" key="5">
    <source>
        <dbReference type="Google" id="ProtNLM"/>
    </source>
</evidence>
<evidence type="ECO:0000313" key="3">
    <source>
        <dbReference type="EMBL" id="AFM18418.1"/>
    </source>
</evidence>
<dbReference type="RefSeq" id="WP_014816892.1">
    <property type="nucleotide sequence ID" value="NC_018027.1"/>
</dbReference>
<dbReference type="InterPro" id="IPR002347">
    <property type="entry name" value="SDR_fam"/>
</dbReference>
<dbReference type="eggNOG" id="COG1028">
    <property type="taxonomic scope" value="Bacteria"/>
</dbReference>
<organism evidence="3 4">
    <name type="scientific">Mycolicibacterium chubuense (strain NBB4)</name>
    <name type="common">Mycobacterium chubuense</name>
    <dbReference type="NCBI Taxonomy" id="710421"/>
    <lineage>
        <taxon>Bacteria</taxon>
        <taxon>Bacillati</taxon>
        <taxon>Actinomycetota</taxon>
        <taxon>Actinomycetes</taxon>
        <taxon>Mycobacteriales</taxon>
        <taxon>Mycobacteriaceae</taxon>
        <taxon>Mycolicibacterium</taxon>
    </lineage>
</organism>
<dbReference type="STRING" id="710421.Mycch_3685"/>
<dbReference type="Pfam" id="PF13561">
    <property type="entry name" value="adh_short_C2"/>
    <property type="match status" value="1"/>
</dbReference>
<keyword evidence="2" id="KW-0560">Oxidoreductase</keyword>
<protein>
    <recommendedName>
        <fullName evidence="5">3-alpha-hydroxysteroid dehydrogenase</fullName>
    </recommendedName>
</protein>
<dbReference type="PANTHER" id="PTHR43477:SF1">
    <property type="entry name" value="DIHYDROANTICAPSIN 7-DEHYDROGENASE"/>
    <property type="match status" value="1"/>
</dbReference>
<dbReference type="PATRIC" id="fig|710421.3.peg.3684"/>
<gene>
    <name evidence="3" type="ordered locus">Mycch_3685</name>
</gene>
<keyword evidence="4" id="KW-1185">Reference proteome</keyword>
<dbReference type="PRINTS" id="PR00081">
    <property type="entry name" value="GDHRDH"/>
</dbReference>
<dbReference type="GO" id="GO:0016491">
    <property type="term" value="F:oxidoreductase activity"/>
    <property type="evidence" value="ECO:0007669"/>
    <property type="project" value="UniProtKB-KW"/>
</dbReference>
<dbReference type="NCBIfam" id="NF009092">
    <property type="entry name" value="PRK12428.1"/>
    <property type="match status" value="1"/>
</dbReference>
<evidence type="ECO:0000313" key="4">
    <source>
        <dbReference type="Proteomes" id="UP000006057"/>
    </source>
</evidence>
<dbReference type="KEGG" id="mcb:Mycch_3685"/>
<dbReference type="EMBL" id="CP003053">
    <property type="protein sequence ID" value="AFM18418.1"/>
    <property type="molecule type" value="Genomic_DNA"/>
</dbReference>
<dbReference type="HOGENOM" id="CLU_010194_20_0_11"/>
<dbReference type="AlphaFoldDB" id="I4BMB1"/>
<dbReference type="Pfam" id="PF00106">
    <property type="entry name" value="adh_short"/>
    <property type="match status" value="1"/>
</dbReference>
<sequence length="278" mass="28533">MAALDELVRYDGKHVVVTGCASGIGACVAQQLGHLGARVTGLDLRAPGDGSALAEFVEVDLADPDSVDTAAAAIDGEVDALFNVAGVSSGIGDPLLVVRIDFLGMRQLTEALIGRMPPGASITSVSSLAAWDYRENAGTTMGLVGTSSVDDGLRWCAANPGALSDGGYRLAKEAIILYGMSRAVDLGARGIRINCTAPGVTLTPILDQLRSAYGQQYLDSFTAPLGRVSDAEEQASVVVFLGSQAASYLTGQVVSTDGGISAQRFIAQVSDVHTTQGG</sequence>
<dbReference type="SUPFAM" id="SSF51735">
    <property type="entry name" value="NAD(P)-binding Rossmann-fold domains"/>
    <property type="match status" value="1"/>
</dbReference>
<accession>I4BMB1</accession>
<reference evidence="3 4" key="1">
    <citation type="submission" date="2012-06" db="EMBL/GenBank/DDBJ databases">
        <title>Complete sequence of chromosome of Mycobacterium chubuense NBB4.</title>
        <authorList>
            <consortium name="US DOE Joint Genome Institute"/>
            <person name="Lucas S."/>
            <person name="Han J."/>
            <person name="Lapidus A."/>
            <person name="Cheng J.-F."/>
            <person name="Goodwin L."/>
            <person name="Pitluck S."/>
            <person name="Peters L."/>
            <person name="Mikhailova N."/>
            <person name="Teshima H."/>
            <person name="Detter J.C."/>
            <person name="Han C."/>
            <person name="Tapia R."/>
            <person name="Land M."/>
            <person name="Hauser L."/>
            <person name="Kyrpides N."/>
            <person name="Ivanova N."/>
            <person name="Pagani I."/>
            <person name="Mattes T."/>
            <person name="Holmes A."/>
            <person name="Rutledge P."/>
            <person name="Paulsen I."/>
            <person name="Coleman N."/>
            <person name="Woyke T."/>
        </authorList>
    </citation>
    <scope>NUCLEOTIDE SEQUENCE [LARGE SCALE GENOMIC DNA]</scope>
    <source>
        <strain evidence="3 4">NBB4</strain>
    </source>
</reference>
<dbReference type="OrthoDB" id="5786478at2"/>
<name>I4BMB1_MYCCN</name>
<dbReference type="InterPro" id="IPR051122">
    <property type="entry name" value="SDR_DHRS6-like"/>
</dbReference>
<evidence type="ECO:0000256" key="1">
    <source>
        <dbReference type="ARBA" id="ARBA00006484"/>
    </source>
</evidence>
<dbReference type="Gene3D" id="3.40.50.720">
    <property type="entry name" value="NAD(P)-binding Rossmann-like Domain"/>
    <property type="match status" value="1"/>
</dbReference>
<comment type="similarity">
    <text evidence="1">Belongs to the short-chain dehydrogenases/reductases (SDR) family.</text>
</comment>